<evidence type="ECO:0000313" key="4">
    <source>
        <dbReference type="EMBL" id="KAJ3478543.1"/>
    </source>
</evidence>
<keyword evidence="2" id="KW-0547">Nucleotide-binding</keyword>
<dbReference type="InterPro" id="IPR005225">
    <property type="entry name" value="Small_GTP-bd"/>
</dbReference>
<dbReference type="PRINTS" id="PR00449">
    <property type="entry name" value="RASTRNSFRMNG"/>
</dbReference>
<gene>
    <name evidence="4" type="ORF">NLI96_g9679</name>
</gene>
<reference evidence="4" key="1">
    <citation type="submission" date="2022-07" db="EMBL/GenBank/DDBJ databases">
        <title>Genome Sequence of Physisporinus lineatus.</title>
        <authorList>
            <person name="Buettner E."/>
        </authorList>
    </citation>
    <scope>NUCLEOTIDE SEQUENCE</scope>
    <source>
        <strain evidence="4">VT162</strain>
    </source>
</reference>
<dbReference type="Pfam" id="PF00071">
    <property type="entry name" value="Ras"/>
    <property type="match status" value="1"/>
</dbReference>
<dbReference type="InterPro" id="IPR027417">
    <property type="entry name" value="P-loop_NTPase"/>
</dbReference>
<keyword evidence="5" id="KW-1185">Reference proteome</keyword>
<dbReference type="GO" id="GO:0007165">
    <property type="term" value="P:signal transduction"/>
    <property type="evidence" value="ECO:0007669"/>
    <property type="project" value="InterPro"/>
</dbReference>
<dbReference type="Proteomes" id="UP001212997">
    <property type="component" value="Unassembled WGS sequence"/>
</dbReference>
<keyword evidence="3" id="KW-0342">GTP-binding</keyword>
<protein>
    <submittedName>
        <fullName evidence="4">Uncharacterized protein</fullName>
    </submittedName>
</protein>
<dbReference type="AlphaFoldDB" id="A0AAD5UV13"/>
<dbReference type="GO" id="GO:0003924">
    <property type="term" value="F:GTPase activity"/>
    <property type="evidence" value="ECO:0007669"/>
    <property type="project" value="InterPro"/>
</dbReference>
<evidence type="ECO:0000256" key="2">
    <source>
        <dbReference type="ARBA" id="ARBA00022741"/>
    </source>
</evidence>
<dbReference type="EMBL" id="JANAWD010000503">
    <property type="protein sequence ID" value="KAJ3478543.1"/>
    <property type="molecule type" value="Genomic_DNA"/>
</dbReference>
<name>A0AAD5UV13_9APHY</name>
<evidence type="ECO:0000256" key="3">
    <source>
        <dbReference type="ARBA" id="ARBA00023134"/>
    </source>
</evidence>
<comment type="subcellular location">
    <subcellularLocation>
        <location evidence="1">Cell membrane</location>
        <topology evidence="1">Lipid-anchor</topology>
        <orientation evidence="1">Cytoplasmic side</orientation>
    </subcellularLocation>
</comment>
<dbReference type="SUPFAM" id="SSF52540">
    <property type="entry name" value="P-loop containing nucleoside triphosphate hydrolases"/>
    <property type="match status" value="1"/>
</dbReference>
<organism evidence="4 5">
    <name type="scientific">Meripilus lineatus</name>
    <dbReference type="NCBI Taxonomy" id="2056292"/>
    <lineage>
        <taxon>Eukaryota</taxon>
        <taxon>Fungi</taxon>
        <taxon>Dikarya</taxon>
        <taxon>Basidiomycota</taxon>
        <taxon>Agaricomycotina</taxon>
        <taxon>Agaricomycetes</taxon>
        <taxon>Polyporales</taxon>
        <taxon>Meripilaceae</taxon>
        <taxon>Meripilus</taxon>
    </lineage>
</organism>
<evidence type="ECO:0000256" key="1">
    <source>
        <dbReference type="ARBA" id="ARBA00004342"/>
    </source>
</evidence>
<evidence type="ECO:0000313" key="5">
    <source>
        <dbReference type="Proteomes" id="UP001212997"/>
    </source>
</evidence>
<dbReference type="InterPro" id="IPR001806">
    <property type="entry name" value="Small_GTPase"/>
</dbReference>
<accession>A0AAD5UV13</accession>
<dbReference type="InterPro" id="IPR020849">
    <property type="entry name" value="Small_GTPase_Ras-type"/>
</dbReference>
<dbReference type="NCBIfam" id="TIGR00231">
    <property type="entry name" value="small_GTP"/>
    <property type="match status" value="1"/>
</dbReference>
<dbReference type="SMART" id="SM00173">
    <property type="entry name" value="RAS"/>
    <property type="match status" value="1"/>
</dbReference>
<dbReference type="PANTHER" id="PTHR24070">
    <property type="entry name" value="RAS, DI-RAS, AND RHEB FAMILY MEMBERS OF SMALL GTPASE SUPERFAMILY"/>
    <property type="match status" value="1"/>
</dbReference>
<dbReference type="Gene3D" id="3.40.50.300">
    <property type="entry name" value="P-loop containing nucleotide triphosphate hydrolases"/>
    <property type="match status" value="1"/>
</dbReference>
<sequence>MPGDVLRKRKIAVLGSRSVGKTSLVVQYIENHFMEPYYPTIEGTYSKSINYQGVDYDCDIIDTAGQVRPRIPAIILPTTILILLPPPRTNSQS</sequence>
<proteinExistence type="predicted"/>
<dbReference type="GO" id="GO:0005886">
    <property type="term" value="C:plasma membrane"/>
    <property type="evidence" value="ECO:0007669"/>
    <property type="project" value="UniProtKB-SubCell"/>
</dbReference>
<comment type="caution">
    <text evidence="4">The sequence shown here is derived from an EMBL/GenBank/DDBJ whole genome shotgun (WGS) entry which is preliminary data.</text>
</comment>
<dbReference type="GO" id="GO:0005525">
    <property type="term" value="F:GTP binding"/>
    <property type="evidence" value="ECO:0007669"/>
    <property type="project" value="UniProtKB-KW"/>
</dbReference>